<feature type="domain" description="Baseplate J-like C-terminal" evidence="1">
    <location>
        <begin position="234"/>
        <end position="312"/>
    </location>
</feature>
<dbReference type="AlphaFoldDB" id="G3IRF3"/>
<evidence type="ECO:0000313" key="3">
    <source>
        <dbReference type="Proteomes" id="UP000004664"/>
    </source>
</evidence>
<dbReference type="PANTHER" id="PTHR35862:SF1">
    <property type="entry name" value="FELS-2 PROPHAGE PROTEIN"/>
    <property type="match status" value="1"/>
</dbReference>
<dbReference type="InterPro" id="IPR014507">
    <property type="entry name" value="Baseplate_assembly_J_pred"/>
</dbReference>
<gene>
    <name evidence="2" type="ORF">Mettu_0965</name>
</gene>
<dbReference type="OrthoDB" id="9793802at2"/>
<dbReference type="InterPro" id="IPR058530">
    <property type="entry name" value="Baseplate_J-like_C"/>
</dbReference>
<dbReference type="InterPro" id="IPR052726">
    <property type="entry name" value="Phage_Baseplate_Hub"/>
</dbReference>
<name>G3IRF3_METTV</name>
<dbReference type="PANTHER" id="PTHR35862">
    <property type="entry name" value="FELS-2 PROPHAGE PROTEIN"/>
    <property type="match status" value="1"/>
</dbReference>
<dbReference type="Pfam" id="PF26079">
    <property type="entry name" value="Baseplate_J_C"/>
    <property type="match status" value="1"/>
</dbReference>
<proteinExistence type="predicted"/>
<sequence>MSFTQIDLSQIPAPNIVEALSFETIFAEMLADLQSRDNTFTALLESDPAYKVLEVAAYRELVLRQRVNDAARGVMLATARRTDLDQIGANYNVERLLITPADPTAIPPVAAVFEQDEPFKRRIQLAFEGLTTAGSEGSYIFHGLSASGDVADIAVDSVEFHLNESGAVVIDYGANLLTPEPGMVAITVLSRIGNGAADAPLLSLVDTALRADKVRPLTDRLTVRSVEVIGYTADATLYFYDGPSSATALQAAAGALDIYIAAAHKIGEDITLAGIYAALKQPGVQNVILASPVADIVIGNYQVGYCTGVTLTNGGVNV</sequence>
<accession>G3IRF3</accession>
<dbReference type="Proteomes" id="UP000004664">
    <property type="component" value="Unassembled WGS sequence"/>
</dbReference>
<dbReference type="STRING" id="697282.Mettu_0965"/>
<dbReference type="eggNOG" id="COG3948">
    <property type="taxonomic scope" value="Bacteria"/>
</dbReference>
<dbReference type="PIRSF" id="PIRSF020481">
    <property type="entry name" value="BAP"/>
    <property type="match status" value="1"/>
</dbReference>
<evidence type="ECO:0000313" key="2">
    <source>
        <dbReference type="EMBL" id="EGW22164.1"/>
    </source>
</evidence>
<protein>
    <submittedName>
        <fullName evidence="2">Baseplate J family protein</fullName>
    </submittedName>
</protein>
<organism evidence="2 3">
    <name type="scientific">Methylobacter tundripaludum (strain ATCC BAA-1195 / DSM 17260 / SV96)</name>
    <dbReference type="NCBI Taxonomy" id="697282"/>
    <lineage>
        <taxon>Bacteria</taxon>
        <taxon>Pseudomonadati</taxon>
        <taxon>Pseudomonadota</taxon>
        <taxon>Gammaproteobacteria</taxon>
        <taxon>Methylococcales</taxon>
        <taxon>Methylococcaceae</taxon>
        <taxon>Methylobacter</taxon>
    </lineage>
</organism>
<keyword evidence="3" id="KW-1185">Reference proteome</keyword>
<reference evidence="2 3" key="1">
    <citation type="submission" date="2011-06" db="EMBL/GenBank/DDBJ databases">
        <title>Genomic sequence of Methylobacter tundripaludum SV96.</title>
        <authorList>
            <consortium name="US DOE Joint Genome Institute"/>
            <person name="Lucas S."/>
            <person name="Han J."/>
            <person name="Lapidus A."/>
            <person name="Cheng J.-F."/>
            <person name="Goodwin L."/>
            <person name="Pitluck S."/>
            <person name="Held B."/>
            <person name="Detter J.C."/>
            <person name="Han C."/>
            <person name="Tapia R."/>
            <person name="Land M."/>
            <person name="Hauser L."/>
            <person name="Kyrpides N."/>
            <person name="Ivanova N."/>
            <person name="Ovchinnikova G."/>
            <person name="Pagani I."/>
            <person name="Klotz M.G."/>
            <person name="Dispirito A.A."/>
            <person name="Murrell J.C."/>
            <person name="Dunfield P."/>
            <person name="Kalyuzhnaya M.G."/>
            <person name="Svenning M."/>
            <person name="Trotsenko Y.A."/>
            <person name="Stein L.Y."/>
            <person name="Woyke T."/>
        </authorList>
    </citation>
    <scope>NUCLEOTIDE SEQUENCE [LARGE SCALE GENOMIC DNA]</scope>
    <source>
        <strain evidence="3">ATCC BAA-1195 / DSM 17260 / SV96</strain>
    </source>
</reference>
<dbReference type="RefSeq" id="WP_006890139.1">
    <property type="nucleotide sequence ID" value="NZ_JH109152.1"/>
</dbReference>
<dbReference type="HOGENOM" id="CLU_046415_0_0_6"/>
<dbReference type="EMBL" id="JH109152">
    <property type="protein sequence ID" value="EGW22164.1"/>
    <property type="molecule type" value="Genomic_DNA"/>
</dbReference>
<evidence type="ECO:0000259" key="1">
    <source>
        <dbReference type="Pfam" id="PF26079"/>
    </source>
</evidence>